<dbReference type="EMBL" id="PNBA02000005">
    <property type="protein sequence ID" value="KAG6422843.1"/>
    <property type="molecule type" value="Genomic_DNA"/>
</dbReference>
<sequence length="226" mass="24989">MRIRKHAKISPLLHAPSSLKLQTHVCQLNQSPWDAMTFSPPSSPPPPFQVNGSDARAGNGSSDHRVSVSERRSEYPDSAVAGPLESGAAVIYCCKTDGKSWQCRREAAEGNSKCEHHLSLVKSYSSNAAKKSVKPSEAAAVVTEAPCRTRPKKAPAAVSSNPYEFYYYTGFGPRWGKVRGETSSKHEGFVYEDDDSEEDEDDDRVDGKKKRRMRKPIKARSLKSLF</sequence>
<dbReference type="PANTHER" id="PTHR34680:SF3">
    <property type="entry name" value="EXPRESSED PROTEIN"/>
    <property type="match status" value="1"/>
</dbReference>
<reference evidence="5" key="2">
    <citation type="submission" date="2020-08" db="EMBL/GenBank/DDBJ databases">
        <title>Plant Genome Project.</title>
        <authorList>
            <person name="Zhang R.-G."/>
        </authorList>
    </citation>
    <scope>NUCLEOTIDE SEQUENCE</scope>
    <source>
        <strain evidence="5">Huo1</strain>
        <tissue evidence="5">Leaf</tissue>
    </source>
</reference>
<dbReference type="Proteomes" id="UP000298416">
    <property type="component" value="Unassembled WGS sequence"/>
</dbReference>
<gene>
    <name evidence="5" type="ORF">SASPL_113224</name>
</gene>
<dbReference type="AlphaFoldDB" id="A0A8X8XZ63"/>
<dbReference type="InterPro" id="IPR014977">
    <property type="entry name" value="WRC_dom"/>
</dbReference>
<feature type="compositionally biased region" description="Basic and acidic residues" evidence="3">
    <location>
        <begin position="62"/>
        <end position="75"/>
    </location>
</feature>
<protein>
    <recommendedName>
        <fullName evidence="4">WRC domain-containing protein</fullName>
    </recommendedName>
</protein>
<keyword evidence="6" id="KW-1185">Reference proteome</keyword>
<feature type="region of interest" description="Disordered" evidence="3">
    <location>
        <begin position="187"/>
        <end position="226"/>
    </location>
</feature>
<dbReference type="OrthoDB" id="911210at2759"/>
<evidence type="ECO:0000256" key="1">
    <source>
        <dbReference type="ARBA" id="ARBA00023242"/>
    </source>
</evidence>
<keyword evidence="1" id="KW-0539">Nucleus</keyword>
<feature type="region of interest" description="Disordered" evidence="3">
    <location>
        <begin position="35"/>
        <end position="80"/>
    </location>
</feature>
<feature type="compositionally biased region" description="Acidic residues" evidence="3">
    <location>
        <begin position="190"/>
        <end position="204"/>
    </location>
</feature>
<comment type="caution">
    <text evidence="5">The sequence shown here is derived from an EMBL/GenBank/DDBJ whole genome shotgun (WGS) entry which is preliminary data.</text>
</comment>
<dbReference type="Pfam" id="PF08879">
    <property type="entry name" value="WRC"/>
    <property type="match status" value="1"/>
</dbReference>
<proteinExistence type="predicted"/>
<feature type="compositionally biased region" description="Basic residues" evidence="3">
    <location>
        <begin position="207"/>
        <end position="226"/>
    </location>
</feature>
<evidence type="ECO:0000313" key="5">
    <source>
        <dbReference type="EMBL" id="KAG6422843.1"/>
    </source>
</evidence>
<dbReference type="PANTHER" id="PTHR34680">
    <property type="entry name" value="EXPRESSED PROTEIN"/>
    <property type="match status" value="1"/>
</dbReference>
<feature type="domain" description="WRC" evidence="4">
    <location>
        <begin position="87"/>
        <end position="132"/>
    </location>
</feature>
<evidence type="ECO:0000259" key="4">
    <source>
        <dbReference type="PROSITE" id="PS51667"/>
    </source>
</evidence>
<accession>A0A8X8XZ63</accession>
<organism evidence="5">
    <name type="scientific">Salvia splendens</name>
    <name type="common">Scarlet sage</name>
    <dbReference type="NCBI Taxonomy" id="180675"/>
    <lineage>
        <taxon>Eukaryota</taxon>
        <taxon>Viridiplantae</taxon>
        <taxon>Streptophyta</taxon>
        <taxon>Embryophyta</taxon>
        <taxon>Tracheophyta</taxon>
        <taxon>Spermatophyta</taxon>
        <taxon>Magnoliopsida</taxon>
        <taxon>eudicotyledons</taxon>
        <taxon>Gunneridae</taxon>
        <taxon>Pentapetalae</taxon>
        <taxon>asterids</taxon>
        <taxon>lamiids</taxon>
        <taxon>Lamiales</taxon>
        <taxon>Lamiaceae</taxon>
        <taxon>Nepetoideae</taxon>
        <taxon>Mentheae</taxon>
        <taxon>Salviinae</taxon>
        <taxon>Salvia</taxon>
        <taxon>Salvia subgen. Calosphace</taxon>
        <taxon>core Calosphace</taxon>
    </lineage>
</organism>
<evidence type="ECO:0000256" key="3">
    <source>
        <dbReference type="SAM" id="MobiDB-lite"/>
    </source>
</evidence>
<reference evidence="5" key="1">
    <citation type="submission" date="2018-01" db="EMBL/GenBank/DDBJ databases">
        <authorList>
            <person name="Mao J.F."/>
        </authorList>
    </citation>
    <scope>NUCLEOTIDE SEQUENCE</scope>
    <source>
        <strain evidence="5">Huo1</strain>
        <tissue evidence="5">Leaf</tissue>
    </source>
</reference>
<evidence type="ECO:0000256" key="2">
    <source>
        <dbReference type="PROSITE-ProRule" id="PRU01002"/>
    </source>
</evidence>
<comment type="caution">
    <text evidence="2">Lacks conserved residue(s) required for the propagation of feature annotation.</text>
</comment>
<name>A0A8X8XZ63_SALSN</name>
<dbReference type="PROSITE" id="PS51667">
    <property type="entry name" value="WRC"/>
    <property type="match status" value="1"/>
</dbReference>
<evidence type="ECO:0000313" key="6">
    <source>
        <dbReference type="Proteomes" id="UP000298416"/>
    </source>
</evidence>